<dbReference type="Pfam" id="PF06181">
    <property type="entry name" value="Urate_ox_N"/>
    <property type="match status" value="1"/>
</dbReference>
<feature type="transmembrane region" description="Helical" evidence="5">
    <location>
        <begin position="180"/>
        <end position="200"/>
    </location>
</feature>
<feature type="transmembrane region" description="Helical" evidence="5">
    <location>
        <begin position="286"/>
        <end position="303"/>
    </location>
</feature>
<reference evidence="7 8" key="1">
    <citation type="submission" date="2017-12" db="EMBL/GenBank/DDBJ databases">
        <title>The genome sequence of Caulobacter sp. 410.</title>
        <authorList>
            <person name="Gao J."/>
            <person name="Mao X."/>
            <person name="Sun J."/>
        </authorList>
    </citation>
    <scope>NUCLEOTIDE SEQUENCE [LARGE SCALE GENOMIC DNA]</scope>
    <source>
        <strain evidence="7 8">410</strain>
    </source>
</reference>
<keyword evidence="2 4" id="KW-0479">Metal-binding</keyword>
<organism evidence="7 8">
    <name type="scientific">Caulobacter zeae</name>
    <dbReference type="NCBI Taxonomy" id="2055137"/>
    <lineage>
        <taxon>Bacteria</taxon>
        <taxon>Pseudomonadati</taxon>
        <taxon>Pseudomonadota</taxon>
        <taxon>Alphaproteobacteria</taxon>
        <taxon>Caulobacterales</taxon>
        <taxon>Caulobacteraceae</taxon>
        <taxon>Caulobacter</taxon>
    </lineage>
</organism>
<dbReference type="Proteomes" id="UP000234479">
    <property type="component" value="Unassembled WGS sequence"/>
</dbReference>
<keyword evidence="5" id="KW-1133">Transmembrane helix</keyword>
<dbReference type="GO" id="GO:0009055">
    <property type="term" value="F:electron transfer activity"/>
    <property type="evidence" value="ECO:0007669"/>
    <property type="project" value="InterPro"/>
</dbReference>
<feature type="transmembrane region" description="Helical" evidence="5">
    <location>
        <begin position="119"/>
        <end position="140"/>
    </location>
</feature>
<dbReference type="OrthoDB" id="9787495at2"/>
<evidence type="ECO:0000256" key="3">
    <source>
        <dbReference type="ARBA" id="ARBA00023004"/>
    </source>
</evidence>
<dbReference type="PROSITE" id="PS51007">
    <property type="entry name" value="CYTC"/>
    <property type="match status" value="1"/>
</dbReference>
<dbReference type="GO" id="GO:0046872">
    <property type="term" value="F:metal ion binding"/>
    <property type="evidence" value="ECO:0007669"/>
    <property type="project" value="UniProtKB-KW"/>
</dbReference>
<evidence type="ECO:0000256" key="4">
    <source>
        <dbReference type="PROSITE-ProRule" id="PRU00433"/>
    </source>
</evidence>
<evidence type="ECO:0000313" key="7">
    <source>
        <dbReference type="EMBL" id="PLR20294.1"/>
    </source>
</evidence>
<keyword evidence="1 4" id="KW-0349">Heme</keyword>
<name>A0A2N5D2K0_9CAUL</name>
<feature type="domain" description="Cytochrome c" evidence="6">
    <location>
        <begin position="307"/>
        <end position="396"/>
    </location>
</feature>
<evidence type="ECO:0000256" key="5">
    <source>
        <dbReference type="SAM" id="Phobius"/>
    </source>
</evidence>
<dbReference type="InterPro" id="IPR010389">
    <property type="entry name" value="Urate_ox_N"/>
</dbReference>
<keyword evidence="8" id="KW-1185">Reference proteome</keyword>
<dbReference type="AlphaFoldDB" id="A0A2N5D2K0"/>
<comment type="caution">
    <text evidence="7">The sequence shown here is derived from an EMBL/GenBank/DDBJ whole genome shotgun (WGS) entry which is preliminary data.</text>
</comment>
<keyword evidence="5" id="KW-0812">Transmembrane</keyword>
<dbReference type="InterPro" id="IPR009056">
    <property type="entry name" value="Cyt_c-like_dom"/>
</dbReference>
<feature type="transmembrane region" description="Helical" evidence="5">
    <location>
        <begin position="233"/>
        <end position="250"/>
    </location>
</feature>
<dbReference type="InterPro" id="IPR036909">
    <property type="entry name" value="Cyt_c-like_dom_sf"/>
</dbReference>
<dbReference type="GO" id="GO:0020037">
    <property type="term" value="F:heme binding"/>
    <property type="evidence" value="ECO:0007669"/>
    <property type="project" value="InterPro"/>
</dbReference>
<feature type="transmembrane region" description="Helical" evidence="5">
    <location>
        <begin position="87"/>
        <end position="107"/>
    </location>
</feature>
<gene>
    <name evidence="7" type="ORF">SGCZBJ_22810</name>
</gene>
<keyword evidence="3 4" id="KW-0408">Iron</keyword>
<sequence>MDYDLAAWLNLALRWLHVIAGVAWIGASFYFVWLDNNLRAPESLDGSPPKDGVKGELWAVHGGGFYHSQKYLTAPAHMPGHLHWFKWEAYTTWLSGFALLFVLYYWGAPVYLIDPAKHAFSHWQAVGVGLAFIFGGLLVYEGLCRSPLVEHPRLFGIVWFCALIGAAYALQHLFTDRGAFIHVGAIIGTAMAANVFLTIIPNQRKIVADMLAGRPVDPRLGAAGKQRSVHNNYMTLPILFIMISNHYPAITGHPLAWLLLALVGMAGISIRHFFNLRHHGIIRHDFLFYGAMLMFAVSVIASQKPKAPAVLGPVSFFEAQAIVEKHCVTCHAAKPTHRGFGAPPNGVTFDSPEHIARYAPKIKERAVVSTSMPLGNETHMTDEERAKLGAWIESGAKLP</sequence>
<accession>A0A2N5D2K0</accession>
<keyword evidence="5" id="KW-0472">Membrane</keyword>
<feature type="transmembrane region" description="Helical" evidence="5">
    <location>
        <begin position="152"/>
        <end position="174"/>
    </location>
</feature>
<evidence type="ECO:0000256" key="1">
    <source>
        <dbReference type="ARBA" id="ARBA00022617"/>
    </source>
</evidence>
<dbReference type="SUPFAM" id="SSF46626">
    <property type="entry name" value="Cytochrome c"/>
    <property type="match status" value="1"/>
</dbReference>
<feature type="transmembrane region" description="Helical" evidence="5">
    <location>
        <begin position="256"/>
        <end position="274"/>
    </location>
</feature>
<evidence type="ECO:0000259" key="6">
    <source>
        <dbReference type="PROSITE" id="PS51007"/>
    </source>
</evidence>
<evidence type="ECO:0000256" key="2">
    <source>
        <dbReference type="ARBA" id="ARBA00022723"/>
    </source>
</evidence>
<dbReference type="RefSeq" id="WP_101720203.1">
    <property type="nucleotide sequence ID" value="NZ_PJRS01000046.1"/>
</dbReference>
<proteinExistence type="predicted"/>
<evidence type="ECO:0000313" key="8">
    <source>
        <dbReference type="Proteomes" id="UP000234479"/>
    </source>
</evidence>
<protein>
    <recommendedName>
        <fullName evidence="6">Cytochrome c domain-containing protein</fullName>
    </recommendedName>
</protein>
<dbReference type="EMBL" id="PJRS01000046">
    <property type="protein sequence ID" value="PLR20294.1"/>
    <property type="molecule type" value="Genomic_DNA"/>
</dbReference>
<feature type="transmembrane region" description="Helical" evidence="5">
    <location>
        <begin position="12"/>
        <end position="33"/>
    </location>
</feature>
<dbReference type="Gene3D" id="1.10.760.10">
    <property type="entry name" value="Cytochrome c-like domain"/>
    <property type="match status" value="1"/>
</dbReference>